<dbReference type="Pfam" id="PF00589">
    <property type="entry name" value="Phage_integrase"/>
    <property type="match status" value="1"/>
</dbReference>
<keyword evidence="6" id="KW-1185">Reference proteome</keyword>
<dbReference type="Proteomes" id="UP000092578">
    <property type="component" value="Unassembled WGS sequence"/>
</dbReference>
<dbReference type="PANTHER" id="PTHR30349:SF41">
    <property type="entry name" value="INTEGRASE_RECOMBINASE PROTEIN MJ0367-RELATED"/>
    <property type="match status" value="1"/>
</dbReference>
<dbReference type="EMBL" id="MAYT01000030">
    <property type="protein sequence ID" value="OCA82110.1"/>
    <property type="molecule type" value="Genomic_DNA"/>
</dbReference>
<keyword evidence="2" id="KW-0238">DNA-binding</keyword>
<dbReference type="RefSeq" id="WP_065412001.1">
    <property type="nucleotide sequence ID" value="NZ_MAYT01000030.1"/>
</dbReference>
<evidence type="ECO:0000313" key="6">
    <source>
        <dbReference type="Proteomes" id="UP000092578"/>
    </source>
</evidence>
<dbReference type="GO" id="GO:0003677">
    <property type="term" value="F:DNA binding"/>
    <property type="evidence" value="ECO:0007669"/>
    <property type="project" value="UniProtKB-KW"/>
</dbReference>
<dbReference type="InterPro" id="IPR013762">
    <property type="entry name" value="Integrase-like_cat_sf"/>
</dbReference>
<reference evidence="6" key="1">
    <citation type="submission" date="2016-05" db="EMBL/GenBank/DDBJ databases">
        <authorList>
            <person name="Liu B."/>
            <person name="Wang J."/>
            <person name="Zhu Y."/>
            <person name="Liu G."/>
            <person name="Chen Q."/>
            <person name="Chen Z."/>
            <person name="Lan J."/>
            <person name="Che J."/>
            <person name="Ge C."/>
            <person name="Shi H."/>
            <person name="Pan Z."/>
            <person name="Liu X."/>
        </authorList>
    </citation>
    <scope>NUCLEOTIDE SEQUENCE [LARGE SCALE GENOMIC DNA]</scope>
    <source>
        <strain evidence="6">FJAT-27215</strain>
    </source>
</reference>
<proteinExistence type="inferred from homology"/>
<evidence type="ECO:0000256" key="2">
    <source>
        <dbReference type="ARBA" id="ARBA00023125"/>
    </source>
</evidence>
<name>A0A1B9AE53_9BACI</name>
<sequence length="237" mass="27825">MIWKSFFPFLHRSDYIKEAVHEELLSATVRKEDRPNRDLGPNEVVQLLDNFERENHPVLFGLMQILDATGLRNIELCKLKVSDLKYDSLVGGYYLSVWRKDNKHRSIPLTPKVVESIRHYREARLPDTRFSENDDSPLFPTSTGKAFSSSYLAQYLRKAIERIGLPFRQNRSCRITAHAFRHSFAIISRKAGADIYKTMRSLGHEKIEMTMIYLEKIFEWEQNAVHCWKDEILGEYI</sequence>
<dbReference type="SUPFAM" id="SSF56349">
    <property type="entry name" value="DNA breaking-rejoining enzymes"/>
    <property type="match status" value="1"/>
</dbReference>
<dbReference type="AlphaFoldDB" id="A0A1B9AE53"/>
<dbReference type="PROSITE" id="PS51898">
    <property type="entry name" value="TYR_RECOMBINASE"/>
    <property type="match status" value="1"/>
</dbReference>
<organism evidence="5 6">
    <name type="scientific">Pseudobacillus wudalianchiensis</name>
    <dbReference type="NCBI Taxonomy" id="1743143"/>
    <lineage>
        <taxon>Bacteria</taxon>
        <taxon>Bacillati</taxon>
        <taxon>Bacillota</taxon>
        <taxon>Bacilli</taxon>
        <taxon>Bacillales</taxon>
        <taxon>Bacillaceae</taxon>
        <taxon>Pseudobacillus</taxon>
    </lineage>
</organism>
<dbReference type="InterPro" id="IPR011010">
    <property type="entry name" value="DNA_brk_join_enz"/>
</dbReference>
<dbReference type="GO" id="GO:0015074">
    <property type="term" value="P:DNA integration"/>
    <property type="evidence" value="ECO:0007669"/>
    <property type="project" value="InterPro"/>
</dbReference>
<dbReference type="InterPro" id="IPR002104">
    <property type="entry name" value="Integrase_catalytic"/>
</dbReference>
<keyword evidence="3" id="KW-0233">DNA recombination</keyword>
<evidence type="ECO:0000256" key="3">
    <source>
        <dbReference type="ARBA" id="ARBA00023172"/>
    </source>
</evidence>
<dbReference type="InterPro" id="IPR050090">
    <property type="entry name" value="Tyrosine_recombinase_XerCD"/>
</dbReference>
<dbReference type="CDD" id="cd00397">
    <property type="entry name" value="DNA_BRE_C"/>
    <property type="match status" value="1"/>
</dbReference>
<protein>
    <recommendedName>
        <fullName evidence="4">Tyr recombinase domain-containing protein</fullName>
    </recommendedName>
</protein>
<evidence type="ECO:0000313" key="5">
    <source>
        <dbReference type="EMBL" id="OCA82110.1"/>
    </source>
</evidence>
<feature type="domain" description="Tyr recombinase" evidence="4">
    <location>
        <begin position="34"/>
        <end position="227"/>
    </location>
</feature>
<dbReference type="PANTHER" id="PTHR30349">
    <property type="entry name" value="PHAGE INTEGRASE-RELATED"/>
    <property type="match status" value="1"/>
</dbReference>
<evidence type="ECO:0000256" key="1">
    <source>
        <dbReference type="ARBA" id="ARBA00008857"/>
    </source>
</evidence>
<evidence type="ECO:0000259" key="4">
    <source>
        <dbReference type="PROSITE" id="PS51898"/>
    </source>
</evidence>
<comment type="similarity">
    <text evidence="1">Belongs to the 'phage' integrase family.</text>
</comment>
<comment type="caution">
    <text evidence="5">The sequence shown here is derived from an EMBL/GenBank/DDBJ whole genome shotgun (WGS) entry which is preliminary data.</text>
</comment>
<gene>
    <name evidence="5" type="ORF">A8F95_15555</name>
</gene>
<accession>A0A1B9AE53</accession>
<dbReference type="Gene3D" id="1.10.443.10">
    <property type="entry name" value="Intergrase catalytic core"/>
    <property type="match status" value="1"/>
</dbReference>
<dbReference type="GO" id="GO:0006310">
    <property type="term" value="P:DNA recombination"/>
    <property type="evidence" value="ECO:0007669"/>
    <property type="project" value="UniProtKB-KW"/>
</dbReference>